<dbReference type="InterPro" id="IPR058060">
    <property type="entry name" value="HYC_CC_PP"/>
</dbReference>
<name>A0A0D0GNU5_9SPHI</name>
<comment type="caution">
    <text evidence="1">The sequence shown here is derived from an EMBL/GenBank/DDBJ whole genome shotgun (WGS) entry which is preliminary data.</text>
</comment>
<dbReference type="STRING" id="1503925.TH53_00885"/>
<dbReference type="OrthoDB" id="676308at2"/>
<gene>
    <name evidence="1" type="ORF">TH53_00885</name>
</gene>
<dbReference type="Pfam" id="PF26622">
    <property type="entry name" value="DUF8199"/>
    <property type="match status" value="1"/>
</dbReference>
<reference evidence="1 2" key="1">
    <citation type="submission" date="2015-01" db="EMBL/GenBank/DDBJ databases">
        <title>Draft genome sequence of Pedobacter sp. NL19 isolated from sludge of an effluent treatment pond in an abandoned uranium mine.</title>
        <authorList>
            <person name="Santos T."/>
            <person name="Caetano T."/>
            <person name="Covas C."/>
            <person name="Cruz A."/>
            <person name="Mendo S."/>
        </authorList>
    </citation>
    <scope>NUCLEOTIDE SEQUENCE [LARGE SCALE GENOMIC DNA]</scope>
    <source>
        <strain evidence="1 2">NL19</strain>
    </source>
</reference>
<sequence>MKRILSILLLMIYTTASFGFSVKQFYCCGQLKSVSLTLKQAVNEQCSKGNEKDGCCKNQFHNLKVKDSHTVSDEVSSPAKYFTDLHLITFNTFYQGPVLTDVQRIVINNPTNAPPLNHGVPIYIFNCIYRI</sequence>
<organism evidence="1 2">
    <name type="scientific">Pedobacter lusitanus</name>
    <dbReference type="NCBI Taxonomy" id="1503925"/>
    <lineage>
        <taxon>Bacteria</taxon>
        <taxon>Pseudomonadati</taxon>
        <taxon>Bacteroidota</taxon>
        <taxon>Sphingobacteriia</taxon>
        <taxon>Sphingobacteriales</taxon>
        <taxon>Sphingobacteriaceae</taxon>
        <taxon>Pedobacter</taxon>
    </lineage>
</organism>
<dbReference type="EMBL" id="JXRA01000005">
    <property type="protein sequence ID" value="KIO78897.1"/>
    <property type="molecule type" value="Genomic_DNA"/>
</dbReference>
<proteinExistence type="predicted"/>
<evidence type="ECO:0000313" key="1">
    <source>
        <dbReference type="EMBL" id="KIO78897.1"/>
    </source>
</evidence>
<dbReference type="InterPro" id="IPR058512">
    <property type="entry name" value="DUF8199"/>
</dbReference>
<dbReference type="NCBIfam" id="NF047658">
    <property type="entry name" value="HYC_CC_PP"/>
    <property type="match status" value="1"/>
</dbReference>
<evidence type="ECO:0000313" key="2">
    <source>
        <dbReference type="Proteomes" id="UP000032049"/>
    </source>
</evidence>
<dbReference type="RefSeq" id="WP_041877487.1">
    <property type="nucleotide sequence ID" value="NZ_CP157278.1"/>
</dbReference>
<accession>A0A0D0GNU5</accession>
<protein>
    <submittedName>
        <fullName evidence="1">Uncharacterized protein</fullName>
    </submittedName>
</protein>
<keyword evidence="2" id="KW-1185">Reference proteome</keyword>
<dbReference type="AlphaFoldDB" id="A0A0D0GNU5"/>
<dbReference type="Proteomes" id="UP000032049">
    <property type="component" value="Unassembled WGS sequence"/>
</dbReference>